<dbReference type="Pfam" id="PF07885">
    <property type="entry name" value="Ion_trans_2"/>
    <property type="match status" value="1"/>
</dbReference>
<evidence type="ECO:0000256" key="4">
    <source>
        <dbReference type="ARBA" id="ARBA00022958"/>
    </source>
</evidence>
<dbReference type="InterPro" id="IPR013099">
    <property type="entry name" value="K_chnl_dom"/>
</dbReference>
<feature type="transmembrane region" description="Helical" evidence="9">
    <location>
        <begin position="33"/>
        <end position="52"/>
    </location>
</feature>
<evidence type="ECO:0000256" key="8">
    <source>
        <dbReference type="ARBA" id="ARBA00023303"/>
    </source>
</evidence>
<comment type="caution">
    <text evidence="11">The sequence shown here is derived from an EMBL/GenBank/DDBJ whole genome shotgun (WGS) entry which is preliminary data.</text>
</comment>
<feature type="transmembrane region" description="Helical" evidence="9">
    <location>
        <begin position="64"/>
        <end position="89"/>
    </location>
</feature>
<comment type="subcellular location">
    <subcellularLocation>
        <location evidence="1">Membrane</location>
        <topology evidence="1">Multi-pass membrane protein</topology>
    </subcellularLocation>
</comment>
<evidence type="ECO:0000259" key="10">
    <source>
        <dbReference type="Pfam" id="PF07885"/>
    </source>
</evidence>
<keyword evidence="5 9" id="KW-1133">Transmembrane helix</keyword>
<keyword evidence="2" id="KW-0813">Transport</keyword>
<dbReference type="PANTHER" id="PTHR11003:SF346">
    <property type="entry name" value="POTASSIUM CHANNEL SUBFAMILY K MEMBER 18"/>
    <property type="match status" value="1"/>
</dbReference>
<dbReference type="PANTHER" id="PTHR11003">
    <property type="entry name" value="POTASSIUM CHANNEL, SUBFAMILY K"/>
    <property type="match status" value="1"/>
</dbReference>
<keyword evidence="3 9" id="KW-0812">Transmembrane</keyword>
<gene>
    <name evidence="11" type="ORF">RIMI_LOCUS5241743</name>
</gene>
<proteinExistence type="predicted"/>
<keyword evidence="4" id="KW-0630">Potassium</keyword>
<dbReference type="EMBL" id="CAUEEQ010008871">
    <property type="protein sequence ID" value="CAJ0932727.1"/>
    <property type="molecule type" value="Genomic_DNA"/>
</dbReference>
<dbReference type="Gene3D" id="1.10.287.70">
    <property type="match status" value="1"/>
</dbReference>
<evidence type="ECO:0000256" key="6">
    <source>
        <dbReference type="ARBA" id="ARBA00023065"/>
    </source>
</evidence>
<name>A0ABN9L7M5_9NEOB</name>
<reference evidence="11" key="1">
    <citation type="submission" date="2023-07" db="EMBL/GenBank/DDBJ databases">
        <authorList>
            <person name="Stuckert A."/>
        </authorList>
    </citation>
    <scope>NUCLEOTIDE SEQUENCE</scope>
</reference>
<evidence type="ECO:0000256" key="5">
    <source>
        <dbReference type="ARBA" id="ARBA00022989"/>
    </source>
</evidence>
<keyword evidence="7 9" id="KW-0472">Membrane</keyword>
<keyword evidence="6" id="KW-0406">Ion transport</keyword>
<accession>A0ABN9L7M5</accession>
<evidence type="ECO:0000256" key="3">
    <source>
        <dbReference type="ARBA" id="ARBA00022692"/>
    </source>
</evidence>
<dbReference type="SUPFAM" id="SSF81324">
    <property type="entry name" value="Voltage-gated potassium channels"/>
    <property type="match status" value="1"/>
</dbReference>
<evidence type="ECO:0000256" key="7">
    <source>
        <dbReference type="ARBA" id="ARBA00023136"/>
    </source>
</evidence>
<keyword evidence="12" id="KW-1185">Reference proteome</keyword>
<dbReference type="Proteomes" id="UP001176940">
    <property type="component" value="Unassembled WGS sequence"/>
</dbReference>
<organism evidence="11 12">
    <name type="scientific">Ranitomeya imitator</name>
    <name type="common">mimic poison frog</name>
    <dbReference type="NCBI Taxonomy" id="111125"/>
    <lineage>
        <taxon>Eukaryota</taxon>
        <taxon>Metazoa</taxon>
        <taxon>Chordata</taxon>
        <taxon>Craniata</taxon>
        <taxon>Vertebrata</taxon>
        <taxon>Euteleostomi</taxon>
        <taxon>Amphibia</taxon>
        <taxon>Batrachia</taxon>
        <taxon>Anura</taxon>
        <taxon>Neobatrachia</taxon>
        <taxon>Hyloidea</taxon>
        <taxon>Dendrobatidae</taxon>
        <taxon>Dendrobatinae</taxon>
        <taxon>Ranitomeya</taxon>
    </lineage>
</organism>
<protein>
    <recommendedName>
        <fullName evidence="10">Potassium channel domain-containing protein</fullName>
    </recommendedName>
</protein>
<feature type="domain" description="Potassium channel" evidence="10">
    <location>
        <begin position="15"/>
        <end position="85"/>
    </location>
</feature>
<keyword evidence="8" id="KW-0407">Ion channel</keyword>
<evidence type="ECO:0000256" key="2">
    <source>
        <dbReference type="ARBA" id="ARBA00022448"/>
    </source>
</evidence>
<evidence type="ECO:0000313" key="12">
    <source>
        <dbReference type="Proteomes" id="UP001176940"/>
    </source>
</evidence>
<evidence type="ECO:0000256" key="1">
    <source>
        <dbReference type="ARBA" id="ARBA00004141"/>
    </source>
</evidence>
<evidence type="ECO:0000313" key="11">
    <source>
        <dbReference type="EMBL" id="CAJ0932727.1"/>
    </source>
</evidence>
<sequence length="202" mass="23220">MKLCLKAKYEDRFWFESRRLIYMYNNADAAWDFYSSLFFCFTVFSTIGYGRMVPITQLGRVASMLYAAIGIPLMLLLLADLGDILAVFMSRAYNSALDAWHQCFWHRASVFRSRSRLPERSAPPSTMVSHVSIKEPLNLTDILKSQAPVKNNSLQLRNLDIFELLILKNTERVLPKKGPFMRCYSCPELEMKQTPPSGSTEL</sequence>
<dbReference type="InterPro" id="IPR003280">
    <property type="entry name" value="2pore_dom_K_chnl"/>
</dbReference>
<evidence type="ECO:0000256" key="9">
    <source>
        <dbReference type="SAM" id="Phobius"/>
    </source>
</evidence>